<protein>
    <submittedName>
        <fullName evidence="1">Uncharacterized protein</fullName>
    </submittedName>
</protein>
<gene>
    <name evidence="1" type="ORF">CCMP2556_LOCUS38825</name>
</gene>
<organism evidence="1 2">
    <name type="scientific">Durusdinium trenchii</name>
    <dbReference type="NCBI Taxonomy" id="1381693"/>
    <lineage>
        <taxon>Eukaryota</taxon>
        <taxon>Sar</taxon>
        <taxon>Alveolata</taxon>
        <taxon>Dinophyceae</taxon>
        <taxon>Suessiales</taxon>
        <taxon>Symbiodiniaceae</taxon>
        <taxon>Durusdinium</taxon>
    </lineage>
</organism>
<dbReference type="EMBL" id="CAXAMN010023584">
    <property type="protein sequence ID" value="CAK9078749.1"/>
    <property type="molecule type" value="Genomic_DNA"/>
</dbReference>
<reference evidence="1 2" key="1">
    <citation type="submission" date="2024-02" db="EMBL/GenBank/DDBJ databases">
        <authorList>
            <person name="Chen Y."/>
            <person name="Shah S."/>
            <person name="Dougan E. K."/>
            <person name="Thang M."/>
            <person name="Chan C."/>
        </authorList>
    </citation>
    <scope>NUCLEOTIDE SEQUENCE [LARGE SCALE GENOMIC DNA]</scope>
</reference>
<sequence>MSGECVTNPGLEGPGMTCFHREFGRDAKDTGRMRQPEFCSWAFGLPRGEPLAQVWEKMPDRVDVLMTHGPAHCAQTKTETETRAAEIARGFSD</sequence>
<keyword evidence="2" id="KW-1185">Reference proteome</keyword>
<dbReference type="InterPro" id="IPR029052">
    <property type="entry name" value="Metallo-depent_PP-like"/>
</dbReference>
<accession>A0ABP0PS74</accession>
<dbReference type="Gene3D" id="3.60.21.10">
    <property type="match status" value="1"/>
</dbReference>
<evidence type="ECO:0000313" key="2">
    <source>
        <dbReference type="Proteomes" id="UP001642484"/>
    </source>
</evidence>
<evidence type="ECO:0000313" key="1">
    <source>
        <dbReference type="EMBL" id="CAK9078749.1"/>
    </source>
</evidence>
<proteinExistence type="predicted"/>
<name>A0ABP0PS74_9DINO</name>
<comment type="caution">
    <text evidence="1">The sequence shown here is derived from an EMBL/GenBank/DDBJ whole genome shotgun (WGS) entry which is preliminary data.</text>
</comment>
<dbReference type="Proteomes" id="UP001642484">
    <property type="component" value="Unassembled WGS sequence"/>
</dbReference>